<dbReference type="Pfam" id="PF11976">
    <property type="entry name" value="Rad60-SLD"/>
    <property type="match status" value="1"/>
</dbReference>
<feature type="compositionally biased region" description="Basic and acidic residues" evidence="1">
    <location>
        <begin position="14"/>
        <end position="31"/>
    </location>
</feature>
<evidence type="ECO:0000313" key="3">
    <source>
        <dbReference type="EMBL" id="EFN56709.1"/>
    </source>
</evidence>
<feature type="compositionally biased region" description="Low complexity" evidence="1">
    <location>
        <begin position="99"/>
        <end position="111"/>
    </location>
</feature>
<sequence>MDDLWGYGGDEPEPDHFSDSSDDRRRARSDSEEADLLPQKKRLKLRQLGYGNGGRRGRRGARGGIGQGGEGDAEVLVLDSDDDSDRQLLREAARGGAAGRSTASSLAAATAAAAAATAAAAAAGASRAPAWRQGSGGAAAALDPRSAALLQQAQAIQQRLKAAQEEELSEDEDSEAPDPSPVVLRGAAAAGAAAAAARQRQQQAQQPRCSRRCDLDLTGDGSEEGSPGSGAAAGSEEGEGSPGVAGGSPLPQAAAAADEGRISLKLRSAHAGEKVMRMRREDPFSKLFAAYRSWAAEAGHISSADAALRFLFDGDQLGPGQTPASLELEGDECIDVYF</sequence>
<dbReference type="CDD" id="cd01763">
    <property type="entry name" value="Ubl_SUMO_like"/>
    <property type="match status" value="1"/>
</dbReference>
<dbReference type="KEGG" id="cvr:CHLNCDRAFT_144092"/>
<dbReference type="GeneID" id="17356277"/>
<dbReference type="Proteomes" id="UP000008141">
    <property type="component" value="Unassembled WGS sequence"/>
</dbReference>
<evidence type="ECO:0000259" key="2">
    <source>
        <dbReference type="Pfam" id="PF11976"/>
    </source>
</evidence>
<name>E1ZBV9_CHLVA</name>
<feature type="compositionally biased region" description="Low complexity" evidence="1">
    <location>
        <begin position="185"/>
        <end position="206"/>
    </location>
</feature>
<gene>
    <name evidence="3" type="ORF">CHLNCDRAFT_144092</name>
</gene>
<dbReference type="AlphaFoldDB" id="E1ZBV9"/>
<feature type="compositionally biased region" description="Low complexity" evidence="1">
    <location>
        <begin position="117"/>
        <end position="128"/>
    </location>
</feature>
<protein>
    <recommendedName>
        <fullName evidence="2">Rad60/SUMO-like domain-containing protein</fullName>
    </recommendedName>
</protein>
<reference evidence="3 4" key="1">
    <citation type="journal article" date="2010" name="Plant Cell">
        <title>The Chlorella variabilis NC64A genome reveals adaptation to photosymbiosis, coevolution with viruses, and cryptic sex.</title>
        <authorList>
            <person name="Blanc G."/>
            <person name="Duncan G."/>
            <person name="Agarkova I."/>
            <person name="Borodovsky M."/>
            <person name="Gurnon J."/>
            <person name="Kuo A."/>
            <person name="Lindquist E."/>
            <person name="Lucas S."/>
            <person name="Pangilinan J."/>
            <person name="Polle J."/>
            <person name="Salamov A."/>
            <person name="Terry A."/>
            <person name="Yamada T."/>
            <person name="Dunigan D.D."/>
            <person name="Grigoriev I.V."/>
            <person name="Claverie J.M."/>
            <person name="Van Etten J.L."/>
        </authorList>
    </citation>
    <scope>NUCLEOTIDE SEQUENCE [LARGE SCALE GENOMIC DNA]</scope>
    <source>
        <strain evidence="3 4">NC64A</strain>
    </source>
</reference>
<dbReference type="EMBL" id="GL433841">
    <property type="protein sequence ID" value="EFN56709.1"/>
    <property type="molecule type" value="Genomic_DNA"/>
</dbReference>
<dbReference type="OrthoDB" id="514336at2759"/>
<feature type="region of interest" description="Disordered" evidence="1">
    <location>
        <begin position="1"/>
        <end position="82"/>
    </location>
</feature>
<evidence type="ECO:0000313" key="4">
    <source>
        <dbReference type="Proteomes" id="UP000008141"/>
    </source>
</evidence>
<accession>E1ZBV9</accession>
<dbReference type="InterPro" id="IPR022617">
    <property type="entry name" value="Rad60/SUMO-like_dom"/>
</dbReference>
<proteinExistence type="predicted"/>
<dbReference type="InParanoid" id="E1ZBV9"/>
<dbReference type="eggNOG" id="ENOG502R37Z">
    <property type="taxonomic scope" value="Eukaryota"/>
</dbReference>
<feature type="region of interest" description="Disordered" evidence="1">
    <location>
        <begin position="92"/>
        <end position="111"/>
    </location>
</feature>
<evidence type="ECO:0000256" key="1">
    <source>
        <dbReference type="SAM" id="MobiDB-lite"/>
    </source>
</evidence>
<dbReference type="RefSeq" id="XP_005848811.1">
    <property type="nucleotide sequence ID" value="XM_005848749.1"/>
</dbReference>
<feature type="domain" description="Rad60/SUMO-like" evidence="2">
    <location>
        <begin position="262"/>
        <end position="337"/>
    </location>
</feature>
<feature type="compositionally biased region" description="Acidic residues" evidence="1">
    <location>
        <begin position="165"/>
        <end position="176"/>
    </location>
</feature>
<feature type="compositionally biased region" description="Low complexity" evidence="1">
    <location>
        <begin position="138"/>
        <end position="161"/>
    </location>
</feature>
<organism evidence="4">
    <name type="scientific">Chlorella variabilis</name>
    <name type="common">Green alga</name>
    <dbReference type="NCBI Taxonomy" id="554065"/>
    <lineage>
        <taxon>Eukaryota</taxon>
        <taxon>Viridiplantae</taxon>
        <taxon>Chlorophyta</taxon>
        <taxon>core chlorophytes</taxon>
        <taxon>Trebouxiophyceae</taxon>
        <taxon>Chlorellales</taxon>
        <taxon>Chlorellaceae</taxon>
        <taxon>Chlorella clade</taxon>
        <taxon>Chlorella</taxon>
    </lineage>
</organism>
<feature type="compositionally biased region" description="Low complexity" evidence="1">
    <location>
        <begin position="224"/>
        <end position="235"/>
    </location>
</feature>
<feature type="region of interest" description="Disordered" evidence="1">
    <location>
        <begin position="117"/>
        <end position="256"/>
    </location>
</feature>
<keyword evidence="4" id="KW-1185">Reference proteome</keyword>
<dbReference type="InterPro" id="IPR029071">
    <property type="entry name" value="Ubiquitin-like_domsf"/>
</dbReference>
<dbReference type="STRING" id="554065.E1ZBV9"/>
<dbReference type="Gene3D" id="3.10.20.90">
    <property type="entry name" value="Phosphatidylinositol 3-kinase Catalytic Subunit, Chain A, domain 1"/>
    <property type="match status" value="1"/>
</dbReference>
<dbReference type="OMA" id="MSDLWDY"/>
<dbReference type="SUPFAM" id="SSF54236">
    <property type="entry name" value="Ubiquitin-like"/>
    <property type="match status" value="1"/>
</dbReference>